<reference evidence="8 9" key="1">
    <citation type="submission" date="2024-05" db="EMBL/GenBank/DDBJ databases">
        <authorList>
            <person name="Wallberg A."/>
        </authorList>
    </citation>
    <scope>NUCLEOTIDE SEQUENCE [LARGE SCALE GENOMIC DNA]</scope>
</reference>
<dbReference type="InterPro" id="IPR018629">
    <property type="entry name" value="XK-rel"/>
</dbReference>
<name>A0AAV2R7J9_MEGNR</name>
<accession>A0AAV2R7J9</accession>
<feature type="non-terminal residue" evidence="8">
    <location>
        <position position="1"/>
    </location>
</feature>
<proteinExistence type="inferred from homology"/>
<dbReference type="PANTHER" id="PTHR16024">
    <property type="entry name" value="XK-RELATED PROTEIN"/>
    <property type="match status" value="1"/>
</dbReference>
<protein>
    <recommendedName>
        <fullName evidence="7">XK-related protein</fullName>
    </recommendedName>
</protein>
<feature type="transmembrane region" description="Helical" evidence="7">
    <location>
        <begin position="73"/>
        <end position="99"/>
    </location>
</feature>
<comment type="subcellular location">
    <subcellularLocation>
        <location evidence="1">Cell membrane</location>
        <topology evidence="1">Multi-pass membrane protein</topology>
    </subcellularLocation>
    <subcellularLocation>
        <location evidence="7">Membrane</location>
        <topology evidence="7">Multi-pass membrane protein</topology>
    </subcellularLocation>
</comment>
<comment type="similarity">
    <text evidence="2 7">Belongs to the XK family.</text>
</comment>
<keyword evidence="5 7" id="KW-1133">Transmembrane helix</keyword>
<evidence type="ECO:0000256" key="7">
    <source>
        <dbReference type="RuleBase" id="RU910716"/>
    </source>
</evidence>
<feature type="transmembrane region" description="Helical" evidence="7">
    <location>
        <begin position="195"/>
        <end position="217"/>
    </location>
</feature>
<feature type="transmembrane region" description="Helical" evidence="7">
    <location>
        <begin position="167"/>
        <end position="188"/>
    </location>
</feature>
<comment type="caution">
    <text evidence="8">The sequence shown here is derived from an EMBL/GenBank/DDBJ whole genome shotgun (WGS) entry which is preliminary data.</text>
</comment>
<gene>
    <name evidence="8" type="ORF">MNOR_LOCUS20864</name>
</gene>
<evidence type="ECO:0000256" key="6">
    <source>
        <dbReference type="ARBA" id="ARBA00023136"/>
    </source>
</evidence>
<sequence length="236" mass="26366">SPAAAGAAAAAAMSFDIEGSSQGSCLTKCLTKHKTSLTKCGRILKATLCLCLKILDQVTDAATAYAYYHSADVLWFSCSVFFIIVPSIINNIVLCWRFWHLCDERLKINKSILIFLAATQVLTFWSLFMDIVDAFRDDNEKDQLLNKWAKFIRLLESICESFPQTALQSYVICITLMMGKSIASLSIFPDQFPEFPYLSVCLSLVCLCYAFVSFTFIDESGLCQVFFMLLSFLSSG</sequence>
<dbReference type="Proteomes" id="UP001497623">
    <property type="component" value="Unassembled WGS sequence"/>
</dbReference>
<evidence type="ECO:0000256" key="2">
    <source>
        <dbReference type="ARBA" id="ARBA00008789"/>
    </source>
</evidence>
<evidence type="ECO:0000256" key="3">
    <source>
        <dbReference type="ARBA" id="ARBA00022475"/>
    </source>
</evidence>
<evidence type="ECO:0000256" key="1">
    <source>
        <dbReference type="ARBA" id="ARBA00004651"/>
    </source>
</evidence>
<dbReference type="InterPro" id="IPR050895">
    <property type="entry name" value="XK-related_scramblase"/>
</dbReference>
<keyword evidence="4 7" id="KW-0812">Transmembrane</keyword>
<dbReference type="EMBL" id="CAXKWB010016369">
    <property type="protein sequence ID" value="CAL4116006.1"/>
    <property type="molecule type" value="Genomic_DNA"/>
</dbReference>
<dbReference type="PANTHER" id="PTHR16024:SF28">
    <property type="entry name" value="XK-RELATED PROTEIN"/>
    <property type="match status" value="1"/>
</dbReference>
<keyword evidence="6 7" id="KW-0472">Membrane</keyword>
<evidence type="ECO:0000256" key="4">
    <source>
        <dbReference type="ARBA" id="ARBA00022692"/>
    </source>
</evidence>
<keyword evidence="9" id="KW-1185">Reference proteome</keyword>
<evidence type="ECO:0000256" key="5">
    <source>
        <dbReference type="ARBA" id="ARBA00022989"/>
    </source>
</evidence>
<evidence type="ECO:0000313" key="8">
    <source>
        <dbReference type="EMBL" id="CAL4116006.1"/>
    </source>
</evidence>
<keyword evidence="3" id="KW-1003">Cell membrane</keyword>
<dbReference type="GO" id="GO:0005886">
    <property type="term" value="C:plasma membrane"/>
    <property type="evidence" value="ECO:0007669"/>
    <property type="project" value="UniProtKB-SubCell"/>
</dbReference>
<feature type="non-terminal residue" evidence="8">
    <location>
        <position position="236"/>
    </location>
</feature>
<evidence type="ECO:0000313" key="9">
    <source>
        <dbReference type="Proteomes" id="UP001497623"/>
    </source>
</evidence>
<dbReference type="AlphaFoldDB" id="A0AAV2R7J9"/>
<organism evidence="8 9">
    <name type="scientific">Meganyctiphanes norvegica</name>
    <name type="common">Northern krill</name>
    <name type="synonym">Thysanopoda norvegica</name>
    <dbReference type="NCBI Taxonomy" id="48144"/>
    <lineage>
        <taxon>Eukaryota</taxon>
        <taxon>Metazoa</taxon>
        <taxon>Ecdysozoa</taxon>
        <taxon>Arthropoda</taxon>
        <taxon>Crustacea</taxon>
        <taxon>Multicrustacea</taxon>
        <taxon>Malacostraca</taxon>
        <taxon>Eumalacostraca</taxon>
        <taxon>Eucarida</taxon>
        <taxon>Euphausiacea</taxon>
        <taxon>Euphausiidae</taxon>
        <taxon>Meganyctiphanes</taxon>
    </lineage>
</organism>
<feature type="transmembrane region" description="Helical" evidence="7">
    <location>
        <begin position="111"/>
        <end position="128"/>
    </location>
</feature>
<dbReference type="Pfam" id="PF09815">
    <property type="entry name" value="XK-related"/>
    <property type="match status" value="1"/>
</dbReference>